<dbReference type="EMBL" id="UYJE01004257">
    <property type="protein sequence ID" value="VDI26518.1"/>
    <property type="molecule type" value="Genomic_DNA"/>
</dbReference>
<reference evidence="1" key="1">
    <citation type="submission" date="2018-11" db="EMBL/GenBank/DDBJ databases">
        <authorList>
            <person name="Alioto T."/>
            <person name="Alioto T."/>
        </authorList>
    </citation>
    <scope>NUCLEOTIDE SEQUENCE</scope>
</reference>
<dbReference type="OrthoDB" id="10424901at2759"/>
<evidence type="ECO:0000313" key="1">
    <source>
        <dbReference type="EMBL" id="VDI26518.1"/>
    </source>
</evidence>
<name>A0A8B6E0Q4_MYTGA</name>
<comment type="caution">
    <text evidence="1">The sequence shown here is derived from an EMBL/GenBank/DDBJ whole genome shotgun (WGS) entry which is preliminary data.</text>
</comment>
<feature type="non-terminal residue" evidence="1">
    <location>
        <position position="139"/>
    </location>
</feature>
<accession>A0A8B6E0Q4</accession>
<proteinExistence type="predicted"/>
<dbReference type="AlphaFoldDB" id="A0A8B6E0Q4"/>
<organism evidence="1 2">
    <name type="scientific">Mytilus galloprovincialis</name>
    <name type="common">Mediterranean mussel</name>
    <dbReference type="NCBI Taxonomy" id="29158"/>
    <lineage>
        <taxon>Eukaryota</taxon>
        <taxon>Metazoa</taxon>
        <taxon>Spiralia</taxon>
        <taxon>Lophotrochozoa</taxon>
        <taxon>Mollusca</taxon>
        <taxon>Bivalvia</taxon>
        <taxon>Autobranchia</taxon>
        <taxon>Pteriomorphia</taxon>
        <taxon>Mytilida</taxon>
        <taxon>Mytiloidea</taxon>
        <taxon>Mytilidae</taxon>
        <taxon>Mytilinae</taxon>
        <taxon>Mytilus</taxon>
    </lineage>
</organism>
<gene>
    <name evidence="1" type="ORF">MGAL_10B023178</name>
</gene>
<dbReference type="Proteomes" id="UP000596742">
    <property type="component" value="Unassembled WGS sequence"/>
</dbReference>
<protein>
    <submittedName>
        <fullName evidence="1">Uncharacterized protein</fullName>
    </submittedName>
</protein>
<keyword evidence="2" id="KW-1185">Reference proteome</keyword>
<sequence length="139" mass="15740">MVCILKACYVCNVPHLEGGVTGNILDFNCSTSQKPLSEVVEIVVNGKSEFQLAHSNTTCNRKRARCKPNDCSCTANWFQWKMTILDPTVILKVQCLMRFEENLKTIVKANILFNGSYFVDDLECQTTEKQDMNFTSTTK</sequence>
<evidence type="ECO:0000313" key="2">
    <source>
        <dbReference type="Proteomes" id="UP000596742"/>
    </source>
</evidence>